<keyword evidence="4" id="KW-1185">Reference proteome</keyword>
<evidence type="ECO:0000313" key="3">
    <source>
        <dbReference type="EMBL" id="TCZ74594.1"/>
    </source>
</evidence>
<evidence type="ECO:0000256" key="1">
    <source>
        <dbReference type="SAM" id="SignalP"/>
    </source>
</evidence>
<name>A0A4R4E4Q5_9BACT</name>
<feature type="signal peptide" evidence="1">
    <location>
        <begin position="1"/>
        <end position="18"/>
    </location>
</feature>
<protein>
    <recommendedName>
        <fullName evidence="2">Surface-adhesin protein E-like domain-containing protein</fullName>
    </recommendedName>
</protein>
<comment type="caution">
    <text evidence="3">The sequence shown here is derived from an EMBL/GenBank/DDBJ whole genome shotgun (WGS) entry which is preliminary data.</text>
</comment>
<gene>
    <name evidence="3" type="ORF">E0486_02935</name>
</gene>
<feature type="domain" description="Surface-adhesin protein E-like" evidence="2">
    <location>
        <begin position="22"/>
        <end position="140"/>
    </location>
</feature>
<proteinExistence type="predicted"/>
<sequence length="144" mass="16390">MKPILTVLFTIVSLFASAQSSWTVYDYDSETTSSYNTERSSREGSVITVWIKTKQTGTALIEERKSLRKVFGASSTIPTRYSYSIDKMQFNCSTNSSRLLKSILYDNDGKSLETFDFGESAEWNETIPDTRGSNRLNWFCTNIQ</sequence>
<dbReference type="Proteomes" id="UP000295164">
    <property type="component" value="Unassembled WGS sequence"/>
</dbReference>
<feature type="chain" id="PRO_5020181687" description="Surface-adhesin protein E-like domain-containing protein" evidence="1">
    <location>
        <begin position="19"/>
        <end position="144"/>
    </location>
</feature>
<keyword evidence="1" id="KW-0732">Signal</keyword>
<evidence type="ECO:0000259" key="2">
    <source>
        <dbReference type="Pfam" id="PF16747"/>
    </source>
</evidence>
<dbReference type="AlphaFoldDB" id="A0A4R4E4Q5"/>
<dbReference type="RefSeq" id="WP_131850639.1">
    <property type="nucleotide sequence ID" value="NZ_SKFH01000002.1"/>
</dbReference>
<reference evidence="3 4" key="1">
    <citation type="submission" date="2019-03" db="EMBL/GenBank/DDBJ databases">
        <authorList>
            <person name="Kim M.K.M."/>
        </authorList>
    </citation>
    <scope>NUCLEOTIDE SEQUENCE [LARGE SCALE GENOMIC DNA]</scope>
    <source>
        <strain evidence="3 4">17J68-15</strain>
    </source>
</reference>
<dbReference type="Pfam" id="PF16747">
    <property type="entry name" value="Adhesin_E"/>
    <property type="match status" value="1"/>
</dbReference>
<evidence type="ECO:0000313" key="4">
    <source>
        <dbReference type="Proteomes" id="UP000295164"/>
    </source>
</evidence>
<dbReference type="InterPro" id="IPR031939">
    <property type="entry name" value="Adhesin_E-like"/>
</dbReference>
<dbReference type="EMBL" id="SKFH01000002">
    <property type="protein sequence ID" value="TCZ74594.1"/>
    <property type="molecule type" value="Genomic_DNA"/>
</dbReference>
<organism evidence="3 4">
    <name type="scientific">Flaviaesturariibacter aridisoli</name>
    <dbReference type="NCBI Taxonomy" id="2545761"/>
    <lineage>
        <taxon>Bacteria</taxon>
        <taxon>Pseudomonadati</taxon>
        <taxon>Bacteroidota</taxon>
        <taxon>Chitinophagia</taxon>
        <taxon>Chitinophagales</taxon>
        <taxon>Chitinophagaceae</taxon>
        <taxon>Flaviaestuariibacter</taxon>
    </lineage>
</organism>
<accession>A0A4R4E4Q5</accession>